<evidence type="ECO:0000313" key="3">
    <source>
        <dbReference type="EMBL" id="OMO89386.1"/>
    </source>
</evidence>
<dbReference type="AlphaFoldDB" id="A0A1R3J3N4"/>
<evidence type="ECO:0000259" key="2">
    <source>
        <dbReference type="Pfam" id="PF04049"/>
    </source>
</evidence>
<sequence length="213" mass="24397">MQREEFTLVPLPLVFVEMMRSLGFEKYKIQPKVSLSLSEMFKCYKDVMRAAEQLVGLDRLIKLTPSNTRFQRGISSIRRTNEITCTGTLPTGVAYVSTPVMEEDEVIHGDLYLLAKSYFDYRKYKRVAHVLRDQTRNKSVFLQCYALYLALGSETVCARGCCVKGILNGIGITFIFWKSLLLSFICMCVYNIFLVHLAFTDEYTGFLLIITDA</sequence>
<dbReference type="InterPro" id="IPR011990">
    <property type="entry name" value="TPR-like_helical_dom_sf"/>
</dbReference>
<name>A0A1R3J3N4_9ROSI</name>
<gene>
    <name evidence="3" type="ORF">COLO4_19780</name>
</gene>
<protein>
    <submittedName>
        <fullName evidence="3">Cdc23</fullName>
    </submittedName>
</protein>
<reference evidence="4" key="1">
    <citation type="submission" date="2013-09" db="EMBL/GenBank/DDBJ databases">
        <title>Corchorus olitorius genome sequencing.</title>
        <authorList>
            <person name="Alam M."/>
            <person name="Haque M.S."/>
            <person name="Islam M.S."/>
            <person name="Emdad E.M."/>
            <person name="Islam M.M."/>
            <person name="Ahmed B."/>
            <person name="Halim A."/>
            <person name="Hossen Q.M.M."/>
            <person name="Hossain M.Z."/>
            <person name="Ahmed R."/>
            <person name="Khan M.M."/>
            <person name="Islam R."/>
            <person name="Rashid M.M."/>
            <person name="Khan S.A."/>
            <person name="Rahman M.S."/>
            <person name="Alam M."/>
            <person name="Yahiya A.S."/>
            <person name="Khan M.S."/>
            <person name="Azam M.S."/>
            <person name="Haque T."/>
            <person name="Lashkar M.Z.H."/>
            <person name="Akhand A.I."/>
            <person name="Morshed G."/>
            <person name="Roy S."/>
            <person name="Uddin K.S."/>
            <person name="Rabeya T."/>
            <person name="Hossain A.S."/>
            <person name="Chowdhury A."/>
            <person name="Snigdha A.R."/>
            <person name="Mortoza M.S."/>
            <person name="Matin S.A."/>
            <person name="Hoque S.M.E."/>
            <person name="Islam M.K."/>
            <person name="Roy D.K."/>
            <person name="Haider R."/>
            <person name="Moosa M.M."/>
            <person name="Elias S.M."/>
            <person name="Hasan A.M."/>
            <person name="Jahan S."/>
            <person name="Shafiuddin M."/>
            <person name="Mahmood N."/>
            <person name="Shommy N.S."/>
        </authorList>
    </citation>
    <scope>NUCLEOTIDE SEQUENCE [LARGE SCALE GENOMIC DNA]</scope>
    <source>
        <strain evidence="4">cv. O-4</strain>
    </source>
</reference>
<keyword evidence="4" id="KW-1185">Reference proteome</keyword>
<comment type="caution">
    <text evidence="3">The sequence shown here is derived from an EMBL/GenBank/DDBJ whole genome shotgun (WGS) entry which is preliminary data.</text>
</comment>
<keyword evidence="1" id="KW-0472">Membrane</keyword>
<dbReference type="OrthoDB" id="10262026at2759"/>
<dbReference type="EMBL" id="AWUE01016792">
    <property type="protein sequence ID" value="OMO89386.1"/>
    <property type="molecule type" value="Genomic_DNA"/>
</dbReference>
<dbReference type="STRING" id="93759.A0A1R3J3N4"/>
<dbReference type="InterPro" id="IPR007192">
    <property type="entry name" value="APC8"/>
</dbReference>
<feature type="domain" description="Cdc23" evidence="2">
    <location>
        <begin position="44"/>
        <end position="150"/>
    </location>
</feature>
<proteinExistence type="predicted"/>
<evidence type="ECO:0000256" key="1">
    <source>
        <dbReference type="SAM" id="Phobius"/>
    </source>
</evidence>
<keyword evidence="1" id="KW-1133">Transmembrane helix</keyword>
<accession>A0A1R3J3N4</accession>
<organism evidence="3 4">
    <name type="scientific">Corchorus olitorius</name>
    <dbReference type="NCBI Taxonomy" id="93759"/>
    <lineage>
        <taxon>Eukaryota</taxon>
        <taxon>Viridiplantae</taxon>
        <taxon>Streptophyta</taxon>
        <taxon>Embryophyta</taxon>
        <taxon>Tracheophyta</taxon>
        <taxon>Spermatophyta</taxon>
        <taxon>Magnoliopsida</taxon>
        <taxon>eudicotyledons</taxon>
        <taxon>Gunneridae</taxon>
        <taxon>Pentapetalae</taxon>
        <taxon>rosids</taxon>
        <taxon>malvids</taxon>
        <taxon>Malvales</taxon>
        <taxon>Malvaceae</taxon>
        <taxon>Grewioideae</taxon>
        <taxon>Apeibeae</taxon>
        <taxon>Corchorus</taxon>
    </lineage>
</organism>
<evidence type="ECO:0000313" key="4">
    <source>
        <dbReference type="Proteomes" id="UP000187203"/>
    </source>
</evidence>
<dbReference type="GO" id="GO:0005680">
    <property type="term" value="C:anaphase-promoting complex"/>
    <property type="evidence" value="ECO:0007669"/>
    <property type="project" value="InterPro"/>
</dbReference>
<dbReference type="Proteomes" id="UP000187203">
    <property type="component" value="Unassembled WGS sequence"/>
</dbReference>
<feature type="transmembrane region" description="Helical" evidence="1">
    <location>
        <begin position="180"/>
        <end position="199"/>
    </location>
</feature>
<dbReference type="Pfam" id="PF04049">
    <property type="entry name" value="ANAPC8"/>
    <property type="match status" value="1"/>
</dbReference>
<dbReference type="Gene3D" id="1.25.40.10">
    <property type="entry name" value="Tetratricopeptide repeat domain"/>
    <property type="match status" value="1"/>
</dbReference>
<keyword evidence="1" id="KW-0812">Transmembrane</keyword>